<evidence type="ECO:0000256" key="5">
    <source>
        <dbReference type="ARBA" id="ARBA00023295"/>
    </source>
</evidence>
<dbReference type="SUPFAM" id="SSF49303">
    <property type="entry name" value="beta-Galactosidase/glucuronidase domain"/>
    <property type="match status" value="2"/>
</dbReference>
<dbReference type="PANTHER" id="PTHR43730">
    <property type="entry name" value="BETA-MANNOSIDASE"/>
    <property type="match status" value="1"/>
</dbReference>
<accession>A0A387BF94</accession>
<comment type="catalytic activity">
    <reaction evidence="1">
        <text>Hydrolysis of terminal, non-reducing beta-D-mannose residues in beta-D-mannosides.</text>
        <dbReference type="EC" id="3.2.1.25"/>
    </reaction>
</comment>
<gene>
    <name evidence="7" type="ORF">D7I44_03440</name>
</gene>
<evidence type="ECO:0000313" key="7">
    <source>
        <dbReference type="EMBL" id="AYG02665.1"/>
    </source>
</evidence>
<dbReference type="GO" id="GO:0006516">
    <property type="term" value="P:glycoprotein catabolic process"/>
    <property type="evidence" value="ECO:0007669"/>
    <property type="project" value="TreeGrafter"/>
</dbReference>
<organism evidence="7 8">
    <name type="scientific">Gryllotalpicola protaetiae</name>
    <dbReference type="NCBI Taxonomy" id="2419771"/>
    <lineage>
        <taxon>Bacteria</taxon>
        <taxon>Bacillati</taxon>
        <taxon>Actinomycetota</taxon>
        <taxon>Actinomycetes</taxon>
        <taxon>Micrococcales</taxon>
        <taxon>Microbacteriaceae</taxon>
        <taxon>Gryllotalpicola</taxon>
    </lineage>
</organism>
<dbReference type="Proteomes" id="UP000275069">
    <property type="component" value="Chromosome"/>
</dbReference>
<dbReference type="InterPro" id="IPR036156">
    <property type="entry name" value="Beta-gal/glucu_dom_sf"/>
</dbReference>
<name>A0A387BF94_9MICO</name>
<protein>
    <recommendedName>
        <fullName evidence="3">beta-mannosidase</fullName>
        <ecNumber evidence="3">3.2.1.25</ecNumber>
    </recommendedName>
</protein>
<dbReference type="GO" id="GO:0004567">
    <property type="term" value="F:beta-mannosidase activity"/>
    <property type="evidence" value="ECO:0007669"/>
    <property type="project" value="UniProtKB-EC"/>
</dbReference>
<dbReference type="GO" id="GO:0005975">
    <property type="term" value="P:carbohydrate metabolic process"/>
    <property type="evidence" value="ECO:0007669"/>
    <property type="project" value="InterPro"/>
</dbReference>
<evidence type="ECO:0000256" key="2">
    <source>
        <dbReference type="ARBA" id="ARBA00007401"/>
    </source>
</evidence>
<feature type="domain" description="Glycoside hydrolase family 2 immunoglobulin-like beta-sandwich" evidence="6">
    <location>
        <begin position="24"/>
        <end position="121"/>
    </location>
</feature>
<dbReference type="OrthoDB" id="9758603at2"/>
<dbReference type="AlphaFoldDB" id="A0A387BF94"/>
<dbReference type="Gene3D" id="2.60.40.10">
    <property type="entry name" value="Immunoglobulins"/>
    <property type="match status" value="2"/>
</dbReference>
<dbReference type="InterPro" id="IPR017853">
    <property type="entry name" value="GH"/>
</dbReference>
<dbReference type="RefSeq" id="WP_120788199.1">
    <property type="nucleotide sequence ID" value="NZ_CP032624.1"/>
</dbReference>
<evidence type="ECO:0000256" key="4">
    <source>
        <dbReference type="ARBA" id="ARBA00022801"/>
    </source>
</evidence>
<dbReference type="InterPro" id="IPR050887">
    <property type="entry name" value="Beta-mannosidase_GH2"/>
</dbReference>
<reference evidence="7 8" key="1">
    <citation type="submission" date="2018-09" db="EMBL/GenBank/DDBJ databases">
        <title>Genome sequencing of strain 2DFW10M-5.</title>
        <authorList>
            <person name="Heo J."/>
            <person name="Kim S.-J."/>
            <person name="Kwon S.-W."/>
        </authorList>
    </citation>
    <scope>NUCLEOTIDE SEQUENCE [LARGE SCALE GENOMIC DNA]</scope>
    <source>
        <strain evidence="7 8">2DFW10M-5</strain>
    </source>
</reference>
<dbReference type="PANTHER" id="PTHR43730:SF1">
    <property type="entry name" value="BETA-MANNOSIDASE"/>
    <property type="match status" value="1"/>
</dbReference>
<dbReference type="Pfam" id="PF00703">
    <property type="entry name" value="Glyco_hydro_2"/>
    <property type="match status" value="1"/>
</dbReference>
<evidence type="ECO:0000256" key="3">
    <source>
        <dbReference type="ARBA" id="ARBA00012754"/>
    </source>
</evidence>
<dbReference type="Gene3D" id="3.20.20.80">
    <property type="entry name" value="Glycosidases"/>
    <property type="match status" value="1"/>
</dbReference>
<dbReference type="KEGG" id="gry:D7I44_03440"/>
<dbReference type="FunFam" id="3.20.20.80:FF:000050">
    <property type="entry name" value="Beta-mannosidase B"/>
    <property type="match status" value="1"/>
</dbReference>
<dbReference type="EC" id="3.2.1.25" evidence="3"/>
<keyword evidence="5" id="KW-0326">Glycosidase</keyword>
<dbReference type="EMBL" id="CP032624">
    <property type="protein sequence ID" value="AYG02665.1"/>
    <property type="molecule type" value="Genomic_DNA"/>
</dbReference>
<evidence type="ECO:0000256" key="1">
    <source>
        <dbReference type="ARBA" id="ARBA00000829"/>
    </source>
</evidence>
<evidence type="ECO:0000259" key="6">
    <source>
        <dbReference type="Pfam" id="PF00703"/>
    </source>
</evidence>
<keyword evidence="4 7" id="KW-0378">Hydrolase</keyword>
<keyword evidence="8" id="KW-1185">Reference proteome</keyword>
<dbReference type="InterPro" id="IPR006102">
    <property type="entry name" value="Ig-like_GH2"/>
</dbReference>
<evidence type="ECO:0000313" key="8">
    <source>
        <dbReference type="Proteomes" id="UP000275069"/>
    </source>
</evidence>
<dbReference type="InterPro" id="IPR013783">
    <property type="entry name" value="Ig-like_fold"/>
</dbReference>
<comment type="similarity">
    <text evidence="2">Belongs to the glycosyl hydrolase 2 family.</text>
</comment>
<proteinExistence type="inferred from homology"/>
<dbReference type="SUPFAM" id="SSF51445">
    <property type="entry name" value="(Trans)glycosidases"/>
    <property type="match status" value="1"/>
</dbReference>
<sequence>MPRLCERVCRSSVTVITGHHIALTSLAADHASGTVRVRVETDAVTAATRSAHVRLTAPSGRTFETELRLGADGAGTTEFELIDPELWWTHDLGEPVLHEASVELREGDAVVDTVTDRIGLRTIELDRGTTDSRRFQFVLNGVPVFARGAAWLPASTLVGSVSAQTQRDRVLRAREGNLNMLRVWGGGIYEHDAFYAACDELGVLVWQDFMFACVDYPDADAMLRREVELEAAYQVRRLRNRASLALWAGNNEVQVLHLAAYQSVDEGDWGWHFFMETLPAAVAAHDGLTPYWPGSPYGEGQGILSINGTDDGDRHTWEVWHGMVIPGMTIGPDEYPTIGDARHWRRYAYDTARFVSEFGIHAAPERATLQRWLGDELEVHSPVFDLHNKDTPKDKGDELLAVTTGLPQGIDEYIAFTQAAQAEGMLFGIEHYRRRQPETAGALMWQFNDVWPGFSWSIIDFDGVPKAAYYAARRASAPVAVSFTDTADGGLELWLVNNAREAVDVDIDVEIGAFDGSDRATRRVIGRAETGQSVRVLEIPTIEVPRDARHYAWASSPSGVFPAARKHFAEVGALELPTPELSVVGTRGGLQIASRGYAYQVRIEHTTPGMRLSDNCFDLRDGDQVDVTVAGVDPASLTVTSYRVARR</sequence>